<gene>
    <name evidence="2" type="ORF">NCTC10124_00529</name>
</gene>
<evidence type="ECO:0000256" key="1">
    <source>
        <dbReference type="SAM" id="MobiDB-lite"/>
    </source>
</evidence>
<reference evidence="3" key="1">
    <citation type="submission" date="2018-06" db="EMBL/GenBank/DDBJ databases">
        <authorList>
            <consortium name="Pathogen Informatics"/>
        </authorList>
    </citation>
    <scope>NUCLEOTIDE SEQUENCE [LARGE SCALE GENOMIC DNA]</scope>
    <source>
        <strain evidence="3">NCTC10124</strain>
    </source>
</reference>
<proteinExistence type="predicted"/>
<dbReference type="AlphaFoldDB" id="A0A3B0P749"/>
<evidence type="ECO:0000313" key="2">
    <source>
        <dbReference type="EMBL" id="SYV92802.1"/>
    </source>
</evidence>
<feature type="region of interest" description="Disordered" evidence="1">
    <location>
        <begin position="1"/>
        <end position="50"/>
    </location>
</feature>
<dbReference type="Proteomes" id="UP000259328">
    <property type="component" value="Chromosome"/>
</dbReference>
<dbReference type="EMBL" id="LS991953">
    <property type="protein sequence ID" value="SYV92802.1"/>
    <property type="molecule type" value="Genomic_DNA"/>
</dbReference>
<organism evidence="2 3">
    <name type="scientific">Mycoplasmopsis synoviae</name>
    <name type="common">Mycoplasma synoviae</name>
    <dbReference type="NCBI Taxonomy" id="2109"/>
    <lineage>
        <taxon>Bacteria</taxon>
        <taxon>Bacillati</taxon>
        <taxon>Mycoplasmatota</taxon>
        <taxon>Mycoplasmoidales</taxon>
        <taxon>Metamycoplasmataceae</taxon>
        <taxon>Mycoplasmopsis</taxon>
    </lineage>
</organism>
<feature type="compositionally biased region" description="Low complexity" evidence="1">
    <location>
        <begin position="1"/>
        <end position="41"/>
    </location>
</feature>
<sequence>MAPAQAAPATQSDSTAAAAASATVRVATEETSTNSGESSPSLTPEASTPTADLASTVSYLKSLNDTLKAATDALNGDNPTTKTAYYKADVDRTLYW</sequence>
<evidence type="ECO:0000313" key="3">
    <source>
        <dbReference type="Proteomes" id="UP000259328"/>
    </source>
</evidence>
<protein>
    <submittedName>
        <fullName evidence="2">Uncharacterized protein</fullName>
    </submittedName>
</protein>
<accession>A0A3B0P749</accession>
<feature type="non-terminal residue" evidence="2">
    <location>
        <position position="96"/>
    </location>
</feature>
<name>A0A3B0P749_MYCSY</name>